<proteinExistence type="predicted"/>
<sequence length="172" mass="20030">MANLAYKIYRTEDLRDEFIEKGFSEEAIDFILFHNGNYNFEVLREKMSSLEQQIINLEGNLKKDIDFVKVEFKRDIFDLDVKIDNVKNELNIKIDNLEKNLQKDISNLERNLLKEIQSNNAILKEEIKSNNAMLLEKLNIGNRMLNIITVVGLPIIISIIASILIPLISKFF</sequence>
<keyword evidence="2" id="KW-0812">Transmembrane</keyword>
<dbReference type="AlphaFoldDB" id="W5SLY9"/>
<protein>
    <submittedName>
        <fullName evidence="3">BDR-repeat family protein</fullName>
    </submittedName>
</protein>
<gene>
    <name evidence="3" type="ORF">BCD_1836</name>
</gene>
<accession>W5SLY9</accession>
<feature type="coiled-coil region" evidence="1">
    <location>
        <begin position="87"/>
        <end position="133"/>
    </location>
</feature>
<dbReference type="RefSeq" id="WP_025401656.1">
    <property type="nucleotide sequence ID" value="NZ_CP004342.1"/>
</dbReference>
<keyword evidence="2" id="KW-0472">Membrane</keyword>
<evidence type="ECO:0000256" key="1">
    <source>
        <dbReference type="SAM" id="Coils"/>
    </source>
</evidence>
<dbReference type="NCBIfam" id="NF040500">
    <property type="entry name" value="Bdr_N_group2"/>
    <property type="match status" value="1"/>
</dbReference>
<keyword evidence="3" id="KW-0614">Plasmid</keyword>
<name>W5SLY9_9SPIR</name>
<keyword evidence="1" id="KW-0175">Coiled coil</keyword>
<feature type="transmembrane region" description="Helical" evidence="2">
    <location>
        <begin position="144"/>
        <end position="168"/>
    </location>
</feature>
<keyword evidence="2" id="KW-1133">Transmembrane helix</keyword>
<dbReference type="EMBL" id="CP004342">
    <property type="protein sequence ID" value="AHH07902.1"/>
    <property type="molecule type" value="Genomic_DNA"/>
</dbReference>
<evidence type="ECO:0000313" key="3">
    <source>
        <dbReference type="EMBL" id="AHH07902.1"/>
    </source>
</evidence>
<dbReference type="HOGENOM" id="CLU_077086_2_0_12"/>
<geneLocation type="plasmid" evidence="3">
    <name>unnamed</name>
</geneLocation>
<reference evidence="3" key="1">
    <citation type="submission" date="2013-02" db="EMBL/GenBank/DDBJ databases">
        <title>Comparative genomics of Borrelia species.</title>
        <authorList>
            <person name="Schwan T.G."/>
            <person name="Raffel S.J."/>
            <person name="Porcella S.F."/>
        </authorList>
    </citation>
    <scope>NUCLEOTIDE SEQUENCE</scope>
    <source>
        <strain evidence="3">DOU</strain>
        <plasmid evidence="3">unnamed</plasmid>
    </source>
</reference>
<evidence type="ECO:0000256" key="2">
    <source>
        <dbReference type="SAM" id="Phobius"/>
    </source>
</evidence>
<organism evidence="3">
    <name type="scientific">Borrelia crocidurae DOU</name>
    <dbReference type="NCBI Taxonomy" id="1293575"/>
    <lineage>
        <taxon>Bacteria</taxon>
        <taxon>Pseudomonadati</taxon>
        <taxon>Spirochaetota</taxon>
        <taxon>Spirochaetia</taxon>
        <taxon>Spirochaetales</taxon>
        <taxon>Borreliaceae</taxon>
        <taxon>Borrelia</taxon>
    </lineage>
</organism>